<reference evidence="1 2" key="2">
    <citation type="journal article" date="2016" name="Genome Announc.">
        <title>Draft Genome Sequence of Oceanobacillus picturae Heshi-B3, Isolated from Fermented Rice Bran in a Traditional Japanese Seafood Dish.</title>
        <authorList>
            <person name="Akuzawa S."/>
            <person name="Nagaoka J."/>
            <person name="Kanekatsu M."/>
            <person name="Kanesaki Y."/>
            <person name="Suzuki T."/>
        </authorList>
    </citation>
    <scope>NUCLEOTIDE SEQUENCE [LARGE SCALE GENOMIC DNA]</scope>
    <source>
        <strain evidence="1 2">Heshi-B3</strain>
    </source>
</reference>
<dbReference type="EMBL" id="BBXV01000037">
    <property type="protein sequence ID" value="GAQ19050.1"/>
    <property type="molecule type" value="Genomic_DNA"/>
</dbReference>
<evidence type="ECO:0000313" key="2">
    <source>
        <dbReference type="Proteomes" id="UP000052946"/>
    </source>
</evidence>
<reference evidence="2" key="1">
    <citation type="submission" date="2015-07" db="EMBL/GenBank/DDBJ databases">
        <title>Draft Genome Sequence of Oceanobacillus picturae Heshi-B3 that Was Isolated from Fermented Rice Bran with Aging Salted Mackerel, Which Was Named Heshiko as Traditional Fermented Seafood in Japan.</title>
        <authorList>
            <person name="Akuzawa S."/>
            <person name="Nakagawa J."/>
            <person name="Kanekatsu T."/>
            <person name="Kanesaki Y."/>
            <person name="Suzuki T."/>
        </authorList>
    </citation>
    <scope>NUCLEOTIDE SEQUENCE [LARGE SCALE GENOMIC DNA]</scope>
    <source>
        <strain evidence="2">Heshi-B3</strain>
    </source>
</reference>
<sequence>MLFENELIKDRFEELRSFFLDYEIELYSDDLSIIEEEDPEDPSTLKLSADTEISIYLPRAVEDDSLRLDYLLQIVEEAKQGYFLNDYIFLSSKKAYIRVETSQFNFQDSFFAEMNFKSNIDIEDISYKIDIKWGLNSFNIKLVEEELYNKYVPPYLYEDIFIVIESDNKIVETHLDVIFDSYFFELKSTFNLDIKPHPWVYELWDYDESDDEEKIKQLEEKSLRPLLQGRGIKEVLNIYKSAFNTSYHEQQILSFSRVIEYVSQTVIRKDLIEKTMMKLSSNRALSPDSDYILELGKIFDEHRDLGKDYQAFKITIDTCCDIFELARYAPKFLKRTNKITLDSKREQREQAFTEIVDSVTATRNMFAHAKTNYRSKGTECPVEQLEEFSQLMDIIAQQSIRWFSVQKEDNRII</sequence>
<dbReference type="RefSeq" id="WP_058950818.1">
    <property type="nucleotide sequence ID" value="NZ_BBXV01000037.1"/>
</dbReference>
<organism evidence="1 2">
    <name type="scientific">Oceanobacillus picturae</name>
    <dbReference type="NCBI Taxonomy" id="171693"/>
    <lineage>
        <taxon>Bacteria</taxon>
        <taxon>Bacillati</taxon>
        <taxon>Bacillota</taxon>
        <taxon>Bacilli</taxon>
        <taxon>Bacillales</taxon>
        <taxon>Bacillaceae</taxon>
        <taxon>Oceanobacillus</taxon>
    </lineage>
</organism>
<dbReference type="Proteomes" id="UP000052946">
    <property type="component" value="Unassembled WGS sequence"/>
</dbReference>
<protein>
    <submittedName>
        <fullName evidence="1">Uncharacterized protein</fullName>
    </submittedName>
</protein>
<gene>
    <name evidence="1" type="ORF">OPHB3_3009</name>
</gene>
<dbReference type="OrthoDB" id="2768412at2"/>
<dbReference type="AlphaFoldDB" id="A0A0U9H8M7"/>
<proteinExistence type="predicted"/>
<accession>A0A0U9H8M7</accession>
<name>A0A0U9H8M7_9BACI</name>
<evidence type="ECO:0000313" key="1">
    <source>
        <dbReference type="EMBL" id="GAQ19050.1"/>
    </source>
</evidence>
<comment type="caution">
    <text evidence="1">The sequence shown here is derived from an EMBL/GenBank/DDBJ whole genome shotgun (WGS) entry which is preliminary data.</text>
</comment>